<dbReference type="InterPro" id="IPR038084">
    <property type="entry name" value="PduO/GlcC-like_sf"/>
</dbReference>
<dbReference type="PANTHER" id="PTHR28255">
    <property type="match status" value="1"/>
</dbReference>
<dbReference type="InterPro" id="IPR005624">
    <property type="entry name" value="PduO/GlcC-like"/>
</dbReference>
<protein>
    <submittedName>
        <fullName evidence="1">Uncharacterized protein (UPF0303 family)</fullName>
    </submittedName>
</protein>
<dbReference type="Gene3D" id="3.30.450.150">
    <property type="entry name" value="Haem-degrading domain"/>
    <property type="match status" value="1"/>
</dbReference>
<dbReference type="EMBL" id="JAGIOA010000001">
    <property type="protein sequence ID" value="MBP2377817.1"/>
    <property type="molecule type" value="Genomic_DNA"/>
</dbReference>
<proteinExistence type="predicted"/>
<dbReference type="InterPro" id="IPR010371">
    <property type="entry name" value="YBR137W-like"/>
</dbReference>
<dbReference type="Proteomes" id="UP000703720">
    <property type="component" value="Unassembled WGS sequence"/>
</dbReference>
<evidence type="ECO:0000313" key="1">
    <source>
        <dbReference type="EMBL" id="MBP2377817.1"/>
    </source>
</evidence>
<organism evidence="1 2">
    <name type="scientific">Microbacterium phyllosphaerae</name>
    <dbReference type="NCBI Taxonomy" id="124798"/>
    <lineage>
        <taxon>Bacteria</taxon>
        <taxon>Bacillati</taxon>
        <taxon>Actinomycetota</taxon>
        <taxon>Actinomycetes</taxon>
        <taxon>Micrococcales</taxon>
        <taxon>Microbacteriaceae</taxon>
        <taxon>Microbacterium</taxon>
    </lineage>
</organism>
<name>A0ABS4WNN8_9MICO</name>
<accession>A0ABS4WNN8</accession>
<sequence>MDESFVSSELTRVRGQRKALEFSRFAHDQAIAVGQRALQLAEDQGLSVVVDVRRGEQIVFHAALSGTTAEHDDWVRRKVHTAVRHEVPSYEFLLRQRQSGRVPDWLDPTEFAVAGGAVPLFIAGSVVGIVTVSGIVTSPEGDHDLAMSALDVLRGETERP</sequence>
<dbReference type="SUPFAM" id="SSF143744">
    <property type="entry name" value="GlcG-like"/>
    <property type="match status" value="1"/>
</dbReference>
<dbReference type="RefSeq" id="WP_210097122.1">
    <property type="nucleotide sequence ID" value="NZ_BAAAIO010000001.1"/>
</dbReference>
<reference evidence="1 2" key="1">
    <citation type="submission" date="2021-03" db="EMBL/GenBank/DDBJ databases">
        <title>Sequencing the genomes of 1000 actinobacteria strains.</title>
        <authorList>
            <person name="Klenk H.-P."/>
        </authorList>
    </citation>
    <scope>NUCLEOTIDE SEQUENCE [LARGE SCALE GENOMIC DNA]</scope>
    <source>
        <strain evidence="1 2">DSM 13468</strain>
    </source>
</reference>
<dbReference type="PANTHER" id="PTHR28255:SF1">
    <property type="entry name" value="UPF0303 PROTEIN YBR137W"/>
    <property type="match status" value="1"/>
</dbReference>
<comment type="caution">
    <text evidence="1">The sequence shown here is derived from an EMBL/GenBank/DDBJ whole genome shotgun (WGS) entry which is preliminary data.</text>
</comment>
<evidence type="ECO:0000313" key="2">
    <source>
        <dbReference type="Proteomes" id="UP000703720"/>
    </source>
</evidence>
<keyword evidence="2" id="KW-1185">Reference proteome</keyword>
<gene>
    <name evidence="1" type="ORF">JOF42_001312</name>
</gene>
<dbReference type="Pfam" id="PF03928">
    <property type="entry name" value="HbpS-like"/>
    <property type="match status" value="1"/>
</dbReference>